<dbReference type="InterPro" id="IPR048309">
    <property type="entry name" value="GxGYxYP_N_3rd"/>
</dbReference>
<gene>
    <name evidence="4" type="ORF">GAO51_22135</name>
    <name evidence="5" type="ORF">KQP74_07515</name>
</gene>
<accession>C6IRW8</accession>
<evidence type="ECO:0000313" key="5">
    <source>
        <dbReference type="EMBL" id="UYU92469.1"/>
    </source>
</evidence>
<feature type="signal peptide" evidence="1">
    <location>
        <begin position="1"/>
        <end position="22"/>
    </location>
</feature>
<dbReference type="InterPro" id="IPR038410">
    <property type="entry name" value="GxGYxYP_C_sf"/>
</dbReference>
<evidence type="ECO:0000313" key="4">
    <source>
        <dbReference type="EMBL" id="KAB4307065.1"/>
    </source>
</evidence>
<dbReference type="Proteomes" id="UP000440614">
    <property type="component" value="Unassembled WGS sequence"/>
</dbReference>
<proteinExistence type="predicted"/>
<dbReference type="RefSeq" id="WP_008763981.1">
    <property type="nucleotide sequence ID" value="NZ_CAXKYH010000014.1"/>
</dbReference>
<dbReference type="PROSITE" id="PS51257">
    <property type="entry name" value="PROKAR_LIPOPROTEIN"/>
    <property type="match status" value="1"/>
</dbReference>
<feature type="domain" description="GxGYxYP putative glycoside hydrolase C-terminal" evidence="2">
    <location>
        <begin position="358"/>
        <end position="572"/>
    </location>
</feature>
<name>A0A0P0FLB7_BACT4</name>
<reference evidence="4 6" key="1">
    <citation type="journal article" date="2019" name="Nat. Med.">
        <title>A library of human gut bacterial isolates paired with longitudinal multiomics data enables mechanistic microbiome research.</title>
        <authorList>
            <person name="Poyet M."/>
            <person name="Groussin M."/>
            <person name="Gibbons S.M."/>
            <person name="Avila-Pacheco J."/>
            <person name="Jiang X."/>
            <person name="Kearney S.M."/>
            <person name="Perrotta A.R."/>
            <person name="Berdy B."/>
            <person name="Zhao S."/>
            <person name="Lieberman T.D."/>
            <person name="Swanson P.K."/>
            <person name="Smith M."/>
            <person name="Roesemann S."/>
            <person name="Alexander J.E."/>
            <person name="Rich S.A."/>
            <person name="Livny J."/>
            <person name="Vlamakis H."/>
            <person name="Clish C."/>
            <person name="Bullock K."/>
            <person name="Deik A."/>
            <person name="Scott J."/>
            <person name="Pierce K.A."/>
            <person name="Xavier R.J."/>
            <person name="Alm E.J."/>
        </authorList>
    </citation>
    <scope>NUCLEOTIDE SEQUENCE [LARGE SCALE GENOMIC DNA]</scope>
    <source>
        <strain evidence="4 6">BIOML-A188</strain>
    </source>
</reference>
<evidence type="ECO:0000313" key="6">
    <source>
        <dbReference type="Proteomes" id="UP000440614"/>
    </source>
</evidence>
<evidence type="ECO:0000256" key="1">
    <source>
        <dbReference type="SAM" id="SignalP"/>
    </source>
</evidence>
<dbReference type="KEGG" id="btho:Btheta7330_00840"/>
<dbReference type="PANTHER" id="PTHR37321:SF1">
    <property type="entry name" value="EXPORTED PROTEIN"/>
    <property type="match status" value="1"/>
</dbReference>
<dbReference type="Proteomes" id="UP001162960">
    <property type="component" value="Chromosome"/>
</dbReference>
<sequence length="634" mass="71055">MKEVIMKTTICGAALLLSLTMASCEVYESPEINQGLNEENNTSLYTDAYDPISNVGQYYMPEMKVKPKKYWNCVEVVTVGSRNELGQTEKVRGLQYHLMCQSLAGLANRAVEQGTSEIAVWLHDHGGSDSYKLSKQALEDMGIHEQGMQSGLELARNDYGPSDGVTIQLKGMFDGYVLTDIEHNPESGVVASVASHVYNSIIVDVRDKEYYEEAGYTMKYDARSKTTAQAWAEFKDKCSNKALVIMPVQTGELREFAIKNELFVLNLNKRQGTSIAGQNTALLKEILAWLEPNAPVYGWEQGVSEDAFVDLVSKSGHPMIPCDWSYNHSLTSLLYSQRQKSTLARVKNPQFLDYTKKKNFVSFFLSDGDNIQWMMNDFKDFYNAAESEEVRMTYGIAASVLPMMAPAQFDNLLSQQKPNCSILEMLGGGYYYVDNYSENGDRAKNLKVVAERLSAHMRQHRVKLLGVMAMNVKSEAAKEAFQAYVDANDQLEGIVALQYSPYAGGEGDVIWVTNKAGYDIPVITVKYSLWNFGNRNAEREGTPAYIAGRLKQEAQQESFSVVCVHAWSNFSDHGQTEDPLIENQSGDIRGAGAAKLCAGHLNDSFEVVNMQELVWRLRMSQRPEQTKKYLSEVF</sequence>
<dbReference type="PANTHER" id="PTHR37321">
    <property type="entry name" value="EXPORTED PROTEIN-RELATED"/>
    <property type="match status" value="1"/>
</dbReference>
<feature type="domain" description="GxGYxYP putative glycoside hydrolase third N-terminal" evidence="3">
    <location>
        <begin position="249"/>
        <end position="332"/>
    </location>
</feature>
<dbReference type="InterPro" id="IPR025832">
    <property type="entry name" value="GxGYxYP_C"/>
</dbReference>
<dbReference type="Pfam" id="PF14323">
    <property type="entry name" value="GxGYxYP_C"/>
    <property type="match status" value="1"/>
</dbReference>
<evidence type="ECO:0000259" key="3">
    <source>
        <dbReference type="Pfam" id="PF20958"/>
    </source>
</evidence>
<dbReference type="EMBL" id="CP083685">
    <property type="protein sequence ID" value="UYU92469.1"/>
    <property type="molecule type" value="Genomic_DNA"/>
</dbReference>
<feature type="chain" id="PRO_5002965838" description="GxGYxY sequence motif-containing protein" evidence="1">
    <location>
        <begin position="23"/>
        <end position="634"/>
    </location>
</feature>
<dbReference type="Pfam" id="PF20958">
    <property type="entry name" value="GxGYxYP_N_3rd"/>
    <property type="match status" value="1"/>
</dbReference>
<evidence type="ECO:0008006" key="7">
    <source>
        <dbReference type="Google" id="ProtNLM"/>
    </source>
</evidence>
<evidence type="ECO:0000259" key="2">
    <source>
        <dbReference type="Pfam" id="PF14323"/>
    </source>
</evidence>
<reference evidence="5" key="2">
    <citation type="submission" date="2021-06" db="EMBL/GenBank/DDBJ databases">
        <title>Interrogation of the integrated mobile genetic elements in gut-associated Bacteroides with a consensus prediction approach.</title>
        <authorList>
            <person name="Campbell D.E."/>
            <person name="Leigh J.R."/>
            <person name="Kim T."/>
            <person name="England W."/>
            <person name="Whitaker R.J."/>
            <person name="Degnan P.H."/>
        </authorList>
    </citation>
    <scope>NUCLEOTIDE SEQUENCE</scope>
    <source>
        <strain evidence="5">VPI-3443</strain>
    </source>
</reference>
<dbReference type="Gene3D" id="3.20.20.490">
    <property type="entry name" value="GxGYxYP glycoside hydrolase, C-terminal domain"/>
    <property type="match status" value="1"/>
</dbReference>
<protein>
    <recommendedName>
        <fullName evidence="7">GxGYxY sequence motif-containing protein</fullName>
    </recommendedName>
</protein>
<dbReference type="AlphaFoldDB" id="A0A0P0FLB7"/>
<keyword evidence="1" id="KW-0732">Signal</keyword>
<organism evidence="4 6">
    <name type="scientific">Bacteroides thetaiotaomicron</name>
    <dbReference type="NCBI Taxonomy" id="818"/>
    <lineage>
        <taxon>Bacteria</taxon>
        <taxon>Pseudomonadati</taxon>
        <taxon>Bacteroidota</taxon>
        <taxon>Bacteroidia</taxon>
        <taxon>Bacteroidales</taxon>
        <taxon>Bacteroidaceae</taxon>
        <taxon>Bacteroides</taxon>
    </lineage>
</organism>
<dbReference type="EMBL" id="WCSY01000026">
    <property type="protein sequence ID" value="KAB4307065.1"/>
    <property type="molecule type" value="Genomic_DNA"/>
</dbReference>
<accession>A0A0P0FLB7</accession>